<proteinExistence type="inferred from homology"/>
<dbReference type="PANTHER" id="PTHR43546:SF3">
    <property type="entry name" value="UPF0173 METAL-DEPENDENT HYDROLASE MJ1163"/>
    <property type="match status" value="1"/>
</dbReference>
<dbReference type="Proteomes" id="UP000886752">
    <property type="component" value="Unassembled WGS sequence"/>
</dbReference>
<dbReference type="Pfam" id="PF13483">
    <property type="entry name" value="Lactamase_B_3"/>
    <property type="match status" value="1"/>
</dbReference>
<dbReference type="InterPro" id="IPR050114">
    <property type="entry name" value="UPF0173_UPF0282_UlaG_hydrolase"/>
</dbReference>
<evidence type="ECO:0000256" key="2">
    <source>
        <dbReference type="HAMAP-Rule" id="MF_00457"/>
    </source>
</evidence>
<reference evidence="4" key="1">
    <citation type="journal article" date="2021" name="PeerJ">
        <title>Extensive microbial diversity within the chicken gut microbiome revealed by metagenomics and culture.</title>
        <authorList>
            <person name="Gilroy R."/>
            <person name="Ravi A."/>
            <person name="Getino M."/>
            <person name="Pursley I."/>
            <person name="Horton D.L."/>
            <person name="Alikhan N.F."/>
            <person name="Baker D."/>
            <person name="Gharbi K."/>
            <person name="Hall N."/>
            <person name="Watson M."/>
            <person name="Adriaenssens E.M."/>
            <person name="Foster-Nyarko E."/>
            <person name="Jarju S."/>
            <person name="Secka A."/>
            <person name="Antonio M."/>
            <person name="Oren A."/>
            <person name="Chaudhuri R.R."/>
            <person name="La Ragione R."/>
            <person name="Hildebrand F."/>
            <person name="Pallen M.J."/>
        </authorList>
    </citation>
    <scope>NUCLEOTIDE SEQUENCE</scope>
    <source>
        <strain evidence="4">ChiHecec2B26-446</strain>
    </source>
</reference>
<dbReference type="EMBL" id="DXHV01000077">
    <property type="protein sequence ID" value="HIW01296.1"/>
    <property type="molecule type" value="Genomic_DNA"/>
</dbReference>
<dbReference type="HAMAP" id="MF_00457">
    <property type="entry name" value="UPF0173"/>
    <property type="match status" value="1"/>
</dbReference>
<dbReference type="SUPFAM" id="SSF56281">
    <property type="entry name" value="Metallo-hydrolase/oxidoreductase"/>
    <property type="match status" value="1"/>
</dbReference>
<dbReference type="AlphaFoldDB" id="A0A9D1TRA5"/>
<evidence type="ECO:0000313" key="5">
    <source>
        <dbReference type="Proteomes" id="UP000886752"/>
    </source>
</evidence>
<dbReference type="InterPro" id="IPR022877">
    <property type="entry name" value="UPF0173"/>
</dbReference>
<dbReference type="InterPro" id="IPR036866">
    <property type="entry name" value="RibonucZ/Hydroxyglut_hydro"/>
</dbReference>
<organism evidence="4 5">
    <name type="scientific">Candidatus Desulfovibrio intestinipullorum</name>
    <dbReference type="NCBI Taxonomy" id="2838536"/>
    <lineage>
        <taxon>Bacteria</taxon>
        <taxon>Pseudomonadati</taxon>
        <taxon>Thermodesulfobacteriota</taxon>
        <taxon>Desulfovibrionia</taxon>
        <taxon>Desulfovibrionales</taxon>
        <taxon>Desulfovibrionaceae</taxon>
        <taxon>Desulfovibrio</taxon>
    </lineage>
</organism>
<evidence type="ECO:0000256" key="1">
    <source>
        <dbReference type="ARBA" id="ARBA00022801"/>
    </source>
</evidence>
<comment type="caution">
    <text evidence="4">The sequence shown here is derived from an EMBL/GenBank/DDBJ whole genome shotgun (WGS) entry which is preliminary data.</text>
</comment>
<feature type="domain" description="Metallo-beta-lactamase" evidence="3">
    <location>
        <begin position="8"/>
        <end position="188"/>
    </location>
</feature>
<gene>
    <name evidence="4" type="ORF">H9894_08955</name>
</gene>
<comment type="similarity">
    <text evidence="2">Belongs to the UPF0173 family.</text>
</comment>
<evidence type="ECO:0000259" key="3">
    <source>
        <dbReference type="SMART" id="SM00849"/>
    </source>
</evidence>
<name>A0A9D1TRA5_9BACT</name>
<reference evidence="4" key="2">
    <citation type="submission" date="2021-04" db="EMBL/GenBank/DDBJ databases">
        <authorList>
            <person name="Gilroy R."/>
        </authorList>
    </citation>
    <scope>NUCLEOTIDE SEQUENCE</scope>
    <source>
        <strain evidence="4">ChiHecec2B26-446</strain>
    </source>
</reference>
<keyword evidence="1 2" id="KW-0378">Hydrolase</keyword>
<accession>A0A9D1TRA5</accession>
<dbReference type="NCBIfam" id="NF001911">
    <property type="entry name" value="PRK00685.1"/>
    <property type="match status" value="1"/>
</dbReference>
<sequence>MSTITWLGHAAFKLESPEVSIVIDPFFTDDRLAAQAEEGRVDLVLVTHDHADHTGSAADICQRTGAQLGAIVGTAERLQQAGVPQEQIIFGGFNMGGTVECKGARITMTQAYHSSMSGAPAGYIITMPDGLVVYHAGDTCLFSGMSLWGRLYPIDVALLPVGGVYTMDARQAAMACGLLKCAHVIPMHWGTFPILAQDTEEFQKFLAAQVPGCRCVNMLPGDSVDFSR</sequence>
<evidence type="ECO:0000313" key="4">
    <source>
        <dbReference type="EMBL" id="HIW01296.1"/>
    </source>
</evidence>
<dbReference type="GO" id="GO:0016787">
    <property type="term" value="F:hydrolase activity"/>
    <property type="evidence" value="ECO:0007669"/>
    <property type="project" value="UniProtKB-UniRule"/>
</dbReference>
<dbReference type="SMART" id="SM00849">
    <property type="entry name" value="Lactamase_B"/>
    <property type="match status" value="1"/>
</dbReference>
<dbReference type="Gene3D" id="3.60.15.10">
    <property type="entry name" value="Ribonuclease Z/Hydroxyacylglutathione hydrolase-like"/>
    <property type="match status" value="1"/>
</dbReference>
<dbReference type="PANTHER" id="PTHR43546">
    <property type="entry name" value="UPF0173 METAL-DEPENDENT HYDROLASE MJ1163-RELATED"/>
    <property type="match status" value="1"/>
</dbReference>
<dbReference type="InterPro" id="IPR001279">
    <property type="entry name" value="Metallo-B-lactamas"/>
</dbReference>
<protein>
    <recommendedName>
        <fullName evidence="2">UPF0173 metal-dependent hydrolase H9894_08955</fullName>
    </recommendedName>
</protein>